<accession>A0ABD5Y6H5</accession>
<sequence>MSLAIAHFAVGAACTGVALTLLPRIPFQRTLVVLGGIWAVIPDAWRFLPASAGGYAHDFHATAWANLFWFHNVLDRADVGDSHATGVVLLGGLLCVTAAAEYRDYRTPEPVREALPEAVSEDH</sequence>
<dbReference type="EMBL" id="JBHTAS010000001">
    <property type="protein sequence ID" value="MFC7141319.1"/>
    <property type="molecule type" value="Genomic_DNA"/>
</dbReference>
<dbReference type="Proteomes" id="UP001596432">
    <property type="component" value="Unassembled WGS sequence"/>
</dbReference>
<evidence type="ECO:0000313" key="2">
    <source>
        <dbReference type="Proteomes" id="UP001596432"/>
    </source>
</evidence>
<gene>
    <name evidence="1" type="ORF">ACFQMA_15955</name>
</gene>
<dbReference type="RefSeq" id="WP_274322405.1">
    <property type="nucleotide sequence ID" value="NZ_CP118158.1"/>
</dbReference>
<name>A0ABD5Y6H5_9EURY</name>
<dbReference type="AlphaFoldDB" id="A0ABD5Y6H5"/>
<evidence type="ECO:0000313" key="1">
    <source>
        <dbReference type="EMBL" id="MFC7141319.1"/>
    </source>
</evidence>
<comment type="caution">
    <text evidence="1">The sequence shown here is derived from an EMBL/GenBank/DDBJ whole genome shotgun (WGS) entry which is preliminary data.</text>
</comment>
<protein>
    <recommendedName>
        <fullName evidence="3">LexA-binding, inner membrane-associated hydrolase</fullName>
    </recommendedName>
</protein>
<dbReference type="GeneID" id="78821631"/>
<proteinExistence type="predicted"/>
<evidence type="ECO:0008006" key="3">
    <source>
        <dbReference type="Google" id="ProtNLM"/>
    </source>
</evidence>
<reference evidence="1 2" key="1">
    <citation type="journal article" date="2019" name="Int. J. Syst. Evol. Microbiol.">
        <title>The Global Catalogue of Microorganisms (GCM) 10K type strain sequencing project: providing services to taxonomists for standard genome sequencing and annotation.</title>
        <authorList>
            <consortium name="The Broad Institute Genomics Platform"/>
            <consortium name="The Broad Institute Genome Sequencing Center for Infectious Disease"/>
            <person name="Wu L."/>
            <person name="Ma J."/>
        </authorList>
    </citation>
    <scope>NUCLEOTIDE SEQUENCE [LARGE SCALE GENOMIC DNA]</scope>
    <source>
        <strain evidence="1 2">XZYJT29</strain>
    </source>
</reference>
<organism evidence="1 2">
    <name type="scientific">Halosimplex aquaticum</name>
    <dbReference type="NCBI Taxonomy" id="3026162"/>
    <lineage>
        <taxon>Archaea</taxon>
        <taxon>Methanobacteriati</taxon>
        <taxon>Methanobacteriota</taxon>
        <taxon>Stenosarchaea group</taxon>
        <taxon>Halobacteria</taxon>
        <taxon>Halobacteriales</taxon>
        <taxon>Haloarculaceae</taxon>
        <taxon>Halosimplex</taxon>
    </lineage>
</organism>
<keyword evidence="2" id="KW-1185">Reference proteome</keyword>